<feature type="region of interest" description="Disordered" evidence="1">
    <location>
        <begin position="367"/>
        <end position="391"/>
    </location>
</feature>
<feature type="compositionally biased region" description="Basic residues" evidence="1">
    <location>
        <begin position="969"/>
        <end position="998"/>
    </location>
</feature>
<feature type="region of interest" description="Disordered" evidence="1">
    <location>
        <begin position="707"/>
        <end position="745"/>
    </location>
</feature>
<comment type="caution">
    <text evidence="2">The sequence shown here is derived from an EMBL/GenBank/DDBJ whole genome shotgun (WGS) entry which is preliminary data.</text>
</comment>
<evidence type="ECO:0000313" key="2">
    <source>
        <dbReference type="EMBL" id="CAB3382489.1"/>
    </source>
</evidence>
<feature type="region of interest" description="Disordered" evidence="1">
    <location>
        <begin position="912"/>
        <end position="1070"/>
    </location>
</feature>
<feature type="region of interest" description="Disordered" evidence="1">
    <location>
        <begin position="757"/>
        <end position="815"/>
    </location>
</feature>
<dbReference type="AlphaFoldDB" id="A0A8S1DFS5"/>
<name>A0A8S1DFS5_9INSE</name>
<feature type="compositionally biased region" description="Pro residues" evidence="1">
    <location>
        <begin position="720"/>
        <end position="732"/>
    </location>
</feature>
<organism evidence="2 3">
    <name type="scientific">Cloeon dipterum</name>
    <dbReference type="NCBI Taxonomy" id="197152"/>
    <lineage>
        <taxon>Eukaryota</taxon>
        <taxon>Metazoa</taxon>
        <taxon>Ecdysozoa</taxon>
        <taxon>Arthropoda</taxon>
        <taxon>Hexapoda</taxon>
        <taxon>Insecta</taxon>
        <taxon>Pterygota</taxon>
        <taxon>Palaeoptera</taxon>
        <taxon>Ephemeroptera</taxon>
        <taxon>Pisciforma</taxon>
        <taxon>Baetidae</taxon>
        <taxon>Cloeon</taxon>
    </lineage>
</organism>
<dbReference type="EMBL" id="CADEPI010000273">
    <property type="protein sequence ID" value="CAB3382489.1"/>
    <property type="molecule type" value="Genomic_DNA"/>
</dbReference>
<feature type="compositionally biased region" description="Low complexity" evidence="1">
    <location>
        <begin position="760"/>
        <end position="774"/>
    </location>
</feature>
<feature type="compositionally biased region" description="Low complexity" evidence="1">
    <location>
        <begin position="788"/>
        <end position="805"/>
    </location>
</feature>
<evidence type="ECO:0000256" key="1">
    <source>
        <dbReference type="SAM" id="MobiDB-lite"/>
    </source>
</evidence>
<feature type="compositionally biased region" description="Basic and acidic residues" evidence="1">
    <location>
        <begin position="1002"/>
        <end position="1026"/>
    </location>
</feature>
<feature type="compositionally biased region" description="Low complexity" evidence="1">
    <location>
        <begin position="917"/>
        <end position="941"/>
    </location>
</feature>
<protein>
    <submittedName>
        <fullName evidence="2">Uncharacterized protein</fullName>
    </submittedName>
</protein>
<dbReference type="Proteomes" id="UP000494165">
    <property type="component" value="Unassembled WGS sequence"/>
</dbReference>
<feature type="compositionally biased region" description="Low complexity" evidence="1">
    <location>
        <begin position="707"/>
        <end position="719"/>
    </location>
</feature>
<feature type="region of interest" description="Disordered" evidence="1">
    <location>
        <begin position="865"/>
        <end position="899"/>
    </location>
</feature>
<keyword evidence="3" id="KW-1185">Reference proteome</keyword>
<sequence length="1070" mass="120374">MSAFEEKGRDASSHEHRAFLKKIKQTILDIDLQKSDEEVVLILHRIWTDISQLPVSIHEDIMFQKDHEDLYRKTLFVILSVHWDRILLIKKTVLLTALENCASKLEKKSPVAAERCRILNRLIKEPWCNKLVEFLNSTDTSRGEEGKPNPNQYPSISNDIAKYIRSEPVEVLTTRLSVLIRQKCHSLALNLVRVCVRCVGDISPEDKSLILDYYVGLLNKFKLVEEFIQEVLKDLTVENGLVLLDRYSRYETKAPSELLKQHGMRRASKTIINHLLSVVMQEKEAVNSEEGPVYRVTRQWLLLHKTWETPEKEMYEQIHRLVQSANSTLHVYLVCKAIQSEGGVTSQLNSDMLQQIIRRMNESHNEVKNHIQTRDNLQQASESDEGPEVQEEREKLKRLVVEAEHRLAEEFVLLSLLVKHCAPAYRECLLTAFSLRPTPQGLETLESIAPPESSTENDSMLALTGDDIGCTSDVCDDLLIILSSARWQVLKWDTKWQDLKNLCIEYLKDPEKVRYKKEKLEYAKIPGYLDIKEIPEDRMTRRIRREKQNSESLSSDDFYSDGEPKRKKVRTIASSEWYNMPEDIDICESTVYVVSSSSEGETTPEPKKAPLPVFTTNVPSQGVIQMTIIGPKDYDNKAPLRAQLLSFQHYGDSVKECAPSLAGQNLQPKVDVSCYKSYSQLMKSITSMDNFQPAPLNATVQVVQVGQGVPPPQTNTSPPVSQPPPDPPPAPQPSANGPPSNAAPTEQLPKFQQVFGKNFQQAQQQQQPQQTPLPQAAPQPPPQPPQPQTTSVQSASSATQQTVQPPARTVTNQTNLLRMATPVQITQSSLEALIQAHPQLASALAGREGRIMCFKQGSNIILTDRLRPEVQPGTSGLKRPVKRPPEAAPAPTNNSQLENELREFDAVLRSVKERDGSSATSNNNNNNNNGAGANNNNGSSRPDPPPRPRAPRSLAFPKQQPAGKTAARSSRRRPRRQPQPRPRSRPRGARRHCHRRPQGGRARQDAAEGVRRGRADAEAHLRDSQRVHGAAPELARPEQQAGPPEAVQPAHQPQSEAQEEEQRSRRTRAQ</sequence>
<feature type="compositionally biased region" description="Pro residues" evidence="1">
    <location>
        <begin position="775"/>
        <end position="787"/>
    </location>
</feature>
<dbReference type="OrthoDB" id="6427254at2759"/>
<accession>A0A8S1DFS5</accession>
<reference evidence="2 3" key="1">
    <citation type="submission" date="2020-04" db="EMBL/GenBank/DDBJ databases">
        <authorList>
            <person name="Alioto T."/>
            <person name="Alioto T."/>
            <person name="Gomez Garrido J."/>
        </authorList>
    </citation>
    <scope>NUCLEOTIDE SEQUENCE [LARGE SCALE GENOMIC DNA]</scope>
</reference>
<proteinExistence type="predicted"/>
<evidence type="ECO:0000313" key="3">
    <source>
        <dbReference type="Proteomes" id="UP000494165"/>
    </source>
</evidence>
<feature type="region of interest" description="Disordered" evidence="1">
    <location>
        <begin position="544"/>
        <end position="563"/>
    </location>
</feature>
<gene>
    <name evidence="2" type="ORF">CLODIP_2_CD12686</name>
</gene>
<feature type="compositionally biased region" description="Low complexity" evidence="1">
    <location>
        <begin position="733"/>
        <end position="745"/>
    </location>
</feature>